<dbReference type="Gene3D" id="3.40.50.300">
    <property type="entry name" value="P-loop containing nucleotide triphosphate hydrolases"/>
    <property type="match status" value="1"/>
</dbReference>
<organism evidence="1 2">
    <name type="scientific">Anaerocolumna aminovalerica</name>
    <dbReference type="NCBI Taxonomy" id="1527"/>
    <lineage>
        <taxon>Bacteria</taxon>
        <taxon>Bacillati</taxon>
        <taxon>Bacillota</taxon>
        <taxon>Clostridia</taxon>
        <taxon>Lachnospirales</taxon>
        <taxon>Lachnospiraceae</taxon>
        <taxon>Anaerocolumna</taxon>
    </lineage>
</organism>
<name>A0A1I5HCA0_9FIRM</name>
<evidence type="ECO:0000313" key="2">
    <source>
        <dbReference type="Proteomes" id="UP000198806"/>
    </source>
</evidence>
<keyword evidence="1" id="KW-0808">Transferase</keyword>
<keyword evidence="2" id="KW-1185">Reference proteome</keyword>
<dbReference type="PANTHER" id="PTHR10285">
    <property type="entry name" value="URIDINE KINASE"/>
    <property type="match status" value="1"/>
</dbReference>
<keyword evidence="1" id="KW-0418">Kinase</keyword>
<dbReference type="SUPFAM" id="SSF52540">
    <property type="entry name" value="P-loop containing nucleoside triphosphate hydrolases"/>
    <property type="match status" value="1"/>
</dbReference>
<reference evidence="1 2" key="1">
    <citation type="submission" date="2016-10" db="EMBL/GenBank/DDBJ databases">
        <authorList>
            <person name="de Groot N.N."/>
        </authorList>
    </citation>
    <scope>NUCLEOTIDE SEQUENCE [LARGE SCALE GENOMIC DNA]</scope>
    <source>
        <strain evidence="1 2">DSM 1283</strain>
    </source>
</reference>
<gene>
    <name evidence="1" type="ORF">SAMN04489757_12825</name>
</gene>
<dbReference type="STRING" id="1527.SAMN04489757_12825"/>
<dbReference type="AlphaFoldDB" id="A0A1I5HCA0"/>
<dbReference type="GO" id="GO:0016301">
    <property type="term" value="F:kinase activity"/>
    <property type="evidence" value="ECO:0007669"/>
    <property type="project" value="UniProtKB-KW"/>
</dbReference>
<proteinExistence type="predicted"/>
<accession>A0A1I5HCA0</accession>
<protein>
    <submittedName>
        <fullName evidence="1">Uridine kinase</fullName>
    </submittedName>
</protein>
<sequence>MSVIMDDNMEQDILEGNHKIKMDTPFLPLLYAMDTYIRSHTDNQKPFILAIDGLCGSGKTTLAKELSTIYDCNVFPMDDFYLPFEMRTRERLEQPGGNVHYERFNEEVLVPLLKQETITYAPFQCFTGNYGEPRIINPKIINIVEGSYSLHPFLTQVYDCKVFLTINEQVQISRIRKRSGEEKLKQFLDKWIPMENKYFTELHIQSISDLVMDTSDLW</sequence>
<dbReference type="RefSeq" id="WP_091687584.1">
    <property type="nucleotide sequence ID" value="NZ_BAABFM010000011.1"/>
</dbReference>
<dbReference type="EMBL" id="FOWD01000028">
    <property type="protein sequence ID" value="SFO45924.1"/>
    <property type="molecule type" value="Genomic_DNA"/>
</dbReference>
<dbReference type="InterPro" id="IPR027417">
    <property type="entry name" value="P-loop_NTPase"/>
</dbReference>
<evidence type="ECO:0000313" key="1">
    <source>
        <dbReference type="EMBL" id="SFO45924.1"/>
    </source>
</evidence>
<dbReference type="Proteomes" id="UP000198806">
    <property type="component" value="Unassembled WGS sequence"/>
</dbReference>
<dbReference type="OrthoDB" id="1420794at2"/>